<evidence type="ECO:0000313" key="4">
    <source>
        <dbReference type="Proteomes" id="UP000504603"/>
    </source>
</evidence>
<reference evidence="5" key="1">
    <citation type="submission" date="2025-08" db="UniProtKB">
        <authorList>
            <consortium name="RefSeq"/>
        </authorList>
    </citation>
    <scope>IDENTIFICATION</scope>
</reference>
<dbReference type="GO" id="GO:0000379">
    <property type="term" value="P:tRNA-type intron splice site recognition and cleavage"/>
    <property type="evidence" value="ECO:0007669"/>
    <property type="project" value="TreeGrafter"/>
</dbReference>
<dbReference type="Proteomes" id="UP000504603">
    <property type="component" value="Unplaced"/>
</dbReference>
<dbReference type="PANTHER" id="PTHR21027">
    <property type="entry name" value="TRNA-SPLICING ENDONUCLEASE SUBUNIT SEN54"/>
    <property type="match status" value="1"/>
</dbReference>
<keyword evidence="2" id="KW-0819">tRNA processing</keyword>
<dbReference type="PANTHER" id="PTHR21027:SF1">
    <property type="entry name" value="TRNA-SPLICING ENDONUCLEASE SUBUNIT SEN54"/>
    <property type="match status" value="1"/>
</dbReference>
<dbReference type="InterPro" id="IPR024336">
    <property type="entry name" value="tRNA_splic_suSen54_N"/>
</dbReference>
<dbReference type="KEGG" id="mcha:111023660"/>
<evidence type="ECO:0000313" key="5">
    <source>
        <dbReference type="RefSeq" id="XP_022156818.1"/>
    </source>
</evidence>
<feature type="domain" description="tRNA-splicing endonuclease subunit Sen54 N-terminal" evidence="3">
    <location>
        <begin position="39"/>
        <end position="97"/>
    </location>
</feature>
<proteinExistence type="inferred from homology"/>
<accession>A0A6J1DRN3</accession>
<dbReference type="GO" id="GO:0000214">
    <property type="term" value="C:tRNA-intron endonuclease complex"/>
    <property type="evidence" value="ECO:0007669"/>
    <property type="project" value="TreeGrafter"/>
</dbReference>
<comment type="similarity">
    <text evidence="1">Belongs to the SEN54 family.</text>
</comment>
<dbReference type="OrthoDB" id="408683at2759"/>
<protein>
    <submittedName>
        <fullName evidence="5">Uncharacterized protein LOC111023660</fullName>
    </submittedName>
</protein>
<dbReference type="InterPro" id="IPR024337">
    <property type="entry name" value="tRNA_splic_suSen54"/>
</dbReference>
<dbReference type="GeneID" id="111023660"/>
<evidence type="ECO:0000259" key="3">
    <source>
        <dbReference type="Pfam" id="PF12928"/>
    </source>
</evidence>
<dbReference type="Pfam" id="PF12928">
    <property type="entry name" value="tRNA_int_end_N2"/>
    <property type="match status" value="1"/>
</dbReference>
<dbReference type="AlphaFoldDB" id="A0A6J1DRN3"/>
<name>A0A6J1DRN3_MOMCH</name>
<evidence type="ECO:0000256" key="1">
    <source>
        <dbReference type="ARBA" id="ARBA00005736"/>
    </source>
</evidence>
<keyword evidence="4" id="KW-1185">Reference proteome</keyword>
<organism evidence="4 5">
    <name type="scientific">Momordica charantia</name>
    <name type="common">Bitter gourd</name>
    <name type="synonym">Balsam pear</name>
    <dbReference type="NCBI Taxonomy" id="3673"/>
    <lineage>
        <taxon>Eukaryota</taxon>
        <taxon>Viridiplantae</taxon>
        <taxon>Streptophyta</taxon>
        <taxon>Embryophyta</taxon>
        <taxon>Tracheophyta</taxon>
        <taxon>Spermatophyta</taxon>
        <taxon>Magnoliopsida</taxon>
        <taxon>eudicotyledons</taxon>
        <taxon>Gunneridae</taxon>
        <taxon>Pentapetalae</taxon>
        <taxon>rosids</taxon>
        <taxon>fabids</taxon>
        <taxon>Cucurbitales</taxon>
        <taxon>Cucurbitaceae</taxon>
        <taxon>Momordiceae</taxon>
        <taxon>Momordica</taxon>
    </lineage>
</organism>
<gene>
    <name evidence="5" type="primary">LOC111023660</name>
</gene>
<sequence>MEATDWESSSGGASGDDEIYEQDVEDEEECLCASGNMRKLQFRKHASTARWNDQMGMAEVLENRGSLWTTTGIVRCGKIYCSFEETLFLMEVGALHLLDHDNSSLSLKDVYKKVAEGKNGCLWEQFEVYRHLKSLGFIVGKHKVPWSVKGVRNGSDISPQSSIENEGAWDLESKDERSISELLSSIQLDQVMPIFDVFLPHSKFRKSSPGDPNFMVCLTRGYPPPKKDIEFLERTSRGIHIKYCHVEHGRVCFFSFDKLELPVLP</sequence>
<evidence type="ECO:0000256" key="2">
    <source>
        <dbReference type="ARBA" id="ARBA00022694"/>
    </source>
</evidence>
<dbReference type="RefSeq" id="XP_022156818.1">
    <property type="nucleotide sequence ID" value="XM_022301126.1"/>
</dbReference>